<evidence type="ECO:0000256" key="1">
    <source>
        <dbReference type="ARBA" id="ARBA00022481"/>
    </source>
</evidence>
<dbReference type="InterPro" id="IPR000983">
    <property type="entry name" value="Bac_GSPG_pilin"/>
</dbReference>
<keyword evidence="2" id="KW-1133">Transmembrane helix</keyword>
<dbReference type="InterPro" id="IPR045584">
    <property type="entry name" value="Pilin-like"/>
</dbReference>
<reference evidence="3 4" key="1">
    <citation type="submission" date="2023-10" db="EMBL/GenBank/DDBJ databases">
        <title>Psychrosphaera aquimaarina strain SW33 isolated from seawater.</title>
        <authorList>
            <person name="Bayburt H."/>
            <person name="Kim J.M."/>
            <person name="Choi B.J."/>
            <person name="Jeon C.O."/>
        </authorList>
    </citation>
    <scope>NUCLEOTIDE SEQUENCE [LARGE SCALE GENOMIC DNA]</scope>
    <source>
        <strain evidence="3 4">KCTC 52743</strain>
    </source>
</reference>
<dbReference type="NCBIfam" id="TIGR02532">
    <property type="entry name" value="IV_pilin_GFxxxE"/>
    <property type="match status" value="1"/>
</dbReference>
<keyword evidence="2" id="KW-0472">Membrane</keyword>
<evidence type="ECO:0000313" key="3">
    <source>
        <dbReference type="EMBL" id="MDU0114210.1"/>
    </source>
</evidence>
<feature type="transmembrane region" description="Helical" evidence="2">
    <location>
        <begin position="20"/>
        <end position="41"/>
    </location>
</feature>
<dbReference type="RefSeq" id="WP_315947822.1">
    <property type="nucleotide sequence ID" value="NZ_JAWCUA010000010.1"/>
</dbReference>
<keyword evidence="1" id="KW-0488">Methylation</keyword>
<comment type="caution">
    <text evidence="3">The sequence shown here is derived from an EMBL/GenBank/DDBJ whole genome shotgun (WGS) entry which is preliminary data.</text>
</comment>
<dbReference type="PRINTS" id="PR00813">
    <property type="entry name" value="BCTERIALGSPG"/>
</dbReference>
<dbReference type="EMBL" id="JAWCUA010000010">
    <property type="protein sequence ID" value="MDU0114210.1"/>
    <property type="molecule type" value="Genomic_DNA"/>
</dbReference>
<accession>A0ABU3R3I0</accession>
<evidence type="ECO:0000256" key="2">
    <source>
        <dbReference type="SAM" id="Phobius"/>
    </source>
</evidence>
<evidence type="ECO:0000313" key="4">
    <source>
        <dbReference type="Proteomes" id="UP001257914"/>
    </source>
</evidence>
<keyword evidence="2" id="KW-0812">Transmembrane</keyword>
<dbReference type="Proteomes" id="UP001257914">
    <property type="component" value="Unassembled WGS sequence"/>
</dbReference>
<gene>
    <name evidence="3" type="ORF">RT723_14675</name>
</gene>
<dbReference type="InterPro" id="IPR012902">
    <property type="entry name" value="N_methyl_site"/>
</dbReference>
<name>A0ABU3R3I0_9GAMM</name>
<dbReference type="SUPFAM" id="SSF54523">
    <property type="entry name" value="Pili subunits"/>
    <property type="match status" value="1"/>
</dbReference>
<proteinExistence type="predicted"/>
<keyword evidence="4" id="KW-1185">Reference proteome</keyword>
<sequence length="175" mass="19877">MTNLQIKPCLNTIRYLLFNGFSLIELLLVLSIISMLLTFGVNRYVDYIHKGSLLQAQSDLLMLGSRLEQYKLFNVSYFGAAGSQVSPENTGAPWIFQSYSPADKPEQKRLFNLSILYVSDSGLEYQIVATPIDNKSVHTQKRPSFGRLIYYSDGRKGYDKNNDGEFSATEMCWDC</sequence>
<organism evidence="3 4">
    <name type="scientific">Psychrosphaera aquimarina</name>
    <dbReference type="NCBI Taxonomy" id="2044854"/>
    <lineage>
        <taxon>Bacteria</taxon>
        <taxon>Pseudomonadati</taxon>
        <taxon>Pseudomonadota</taxon>
        <taxon>Gammaproteobacteria</taxon>
        <taxon>Alteromonadales</taxon>
        <taxon>Pseudoalteromonadaceae</taxon>
        <taxon>Psychrosphaera</taxon>
    </lineage>
</organism>
<dbReference type="Gene3D" id="3.30.700.10">
    <property type="entry name" value="Glycoprotein, Type 4 Pilin"/>
    <property type="match status" value="1"/>
</dbReference>
<dbReference type="Pfam" id="PF07963">
    <property type="entry name" value="N_methyl"/>
    <property type="match status" value="1"/>
</dbReference>
<protein>
    <submittedName>
        <fullName evidence="3">Prepilin-type N-terminal cleavage/methylation domain-containing protein</fullName>
    </submittedName>
</protein>